<dbReference type="InterPro" id="IPR011989">
    <property type="entry name" value="ARM-like"/>
</dbReference>
<dbReference type="Proteomes" id="UP000023152">
    <property type="component" value="Unassembled WGS sequence"/>
</dbReference>
<dbReference type="Gene3D" id="1.25.10.10">
    <property type="entry name" value="Leucine-rich Repeat Variant"/>
    <property type="match status" value="1"/>
</dbReference>
<accession>X6LEE5</accession>
<feature type="non-terminal residue" evidence="1">
    <location>
        <position position="1"/>
    </location>
</feature>
<dbReference type="EMBL" id="ASPP01042578">
    <property type="protein sequence ID" value="ETN99898.1"/>
    <property type="molecule type" value="Genomic_DNA"/>
</dbReference>
<reference evidence="1 2" key="1">
    <citation type="journal article" date="2013" name="Curr. Biol.">
        <title>The Genome of the Foraminiferan Reticulomyxa filosa.</title>
        <authorList>
            <person name="Glockner G."/>
            <person name="Hulsmann N."/>
            <person name="Schleicher M."/>
            <person name="Noegel A.A."/>
            <person name="Eichinger L."/>
            <person name="Gallinger C."/>
            <person name="Pawlowski J."/>
            <person name="Sierra R."/>
            <person name="Euteneuer U."/>
            <person name="Pillet L."/>
            <person name="Moustafa A."/>
            <person name="Platzer M."/>
            <person name="Groth M."/>
            <person name="Szafranski K."/>
            <person name="Schliwa M."/>
        </authorList>
    </citation>
    <scope>NUCLEOTIDE SEQUENCE [LARGE SCALE GENOMIC DNA]</scope>
</reference>
<organism evidence="1 2">
    <name type="scientific">Reticulomyxa filosa</name>
    <dbReference type="NCBI Taxonomy" id="46433"/>
    <lineage>
        <taxon>Eukaryota</taxon>
        <taxon>Sar</taxon>
        <taxon>Rhizaria</taxon>
        <taxon>Retaria</taxon>
        <taxon>Foraminifera</taxon>
        <taxon>Monothalamids</taxon>
        <taxon>Reticulomyxidae</taxon>
        <taxon>Reticulomyxa</taxon>
    </lineage>
</organism>
<proteinExistence type="predicted"/>
<comment type="caution">
    <text evidence="1">The sequence shown here is derived from an EMBL/GenBank/DDBJ whole genome shotgun (WGS) entry which is preliminary data.</text>
</comment>
<keyword evidence="2" id="KW-1185">Reference proteome</keyword>
<evidence type="ECO:0000313" key="1">
    <source>
        <dbReference type="EMBL" id="ETN99898.1"/>
    </source>
</evidence>
<protein>
    <submittedName>
        <fullName evidence="1">Uncharacterized protein</fullName>
    </submittedName>
</protein>
<evidence type="ECO:0000313" key="2">
    <source>
        <dbReference type="Proteomes" id="UP000023152"/>
    </source>
</evidence>
<dbReference type="AlphaFoldDB" id="X6LEE5"/>
<dbReference type="OrthoDB" id="427518at2759"/>
<gene>
    <name evidence="1" type="ORF">RFI_37569</name>
</gene>
<sequence>DCLYQSNETKEHQEVCSILMNEQFNPKYSTMIPFMAGMLYDNIENGKDRSGSGLLYFWKLLHSSPPQLTPINQMMLFVHCLDACKADTESSFLSSMLKCCHEIVINLFKSWLIAWISFGKNKCHTNRYMDRSLNKMMETHLPTLQYVLVHRDIHSWIIDQLIQFRSKILKMREKKDTYYVGIANEFPLLPYLCISTETADIILQCFEVSIQCSFLYVDFAQLYTKLKEDQLDGVLTFLIIALFEKKKHDKAIPSLKSIVPKLNERQANDAFRFLMSKKENLELFADLLALIAVKLSGQYLNDAFKILITLPSYEIPYSEFTTLVINLLEGKWNNDVFQYLHNTLDKKNKRFSKLYAKILENVAMNLKGEHLDVALRCFMKKLHYRLYSNGYFTKVFGKISLKLNEEQLPYISQCLMDGLEYKNKYIHQECAKLLGTLSMKWNQVQLNDTFKCLMNRLNENVHWTYMNSIEKILLRLEEEYLDTAFQCLIDGLDNYKQSIREMCVNLLAAVSMQWNKVQLDTLFTNLITKKLLSYLDNKQINEAFGYLIHGLKDKDKNIQKVE</sequence>
<name>X6LEE5_RETFI</name>
<dbReference type="InterPro" id="IPR016024">
    <property type="entry name" value="ARM-type_fold"/>
</dbReference>
<dbReference type="SUPFAM" id="SSF48371">
    <property type="entry name" value="ARM repeat"/>
    <property type="match status" value="1"/>
</dbReference>